<keyword evidence="2" id="KW-1185">Reference proteome</keyword>
<dbReference type="GO" id="GO:0003677">
    <property type="term" value="F:DNA binding"/>
    <property type="evidence" value="ECO:0007669"/>
    <property type="project" value="InterPro"/>
</dbReference>
<proteinExistence type="predicted"/>
<protein>
    <submittedName>
        <fullName evidence="1">Helix-turn-helix domain-containing protein</fullName>
    </submittedName>
</protein>
<dbReference type="RefSeq" id="WP_092866440.1">
    <property type="nucleotide sequence ID" value="NZ_FOQH01000038.1"/>
</dbReference>
<sequence length="97" mass="10737">MSTEAESGKAGALFEDFLKEQGTYEETTEQAVKRVLAFQLAAAMEEQHISKVEMARRLETSRSQLDRLLDPSNDGVTLAVLARAARVVGRSIKLELQ</sequence>
<reference evidence="1 2" key="1">
    <citation type="submission" date="2016-10" db="EMBL/GenBank/DDBJ databases">
        <authorList>
            <person name="de Groot N.N."/>
        </authorList>
    </citation>
    <scope>NUCLEOTIDE SEQUENCE [LARGE SCALE GENOMIC DNA]</scope>
    <source>
        <strain evidence="1 2">CGMCC 1.11030</strain>
    </source>
</reference>
<gene>
    <name evidence="1" type="ORF">SAMN05216258_1382</name>
</gene>
<evidence type="ECO:0000313" key="2">
    <source>
        <dbReference type="Proteomes" id="UP000199377"/>
    </source>
</evidence>
<dbReference type="Gene3D" id="1.10.260.40">
    <property type="entry name" value="lambda repressor-like DNA-binding domains"/>
    <property type="match status" value="1"/>
</dbReference>
<accession>A0A1I3QDB7</accession>
<dbReference type="OrthoDB" id="9809434at2"/>
<dbReference type="AlphaFoldDB" id="A0A1I3QDB7"/>
<dbReference type="SUPFAM" id="SSF47413">
    <property type="entry name" value="lambda repressor-like DNA-binding domains"/>
    <property type="match status" value="1"/>
</dbReference>
<dbReference type="InterPro" id="IPR010982">
    <property type="entry name" value="Lambda_DNA-bd_dom_sf"/>
</dbReference>
<name>A0A1I3QDB7_9RHOB</name>
<evidence type="ECO:0000313" key="1">
    <source>
        <dbReference type="EMBL" id="SFJ32123.1"/>
    </source>
</evidence>
<dbReference type="Proteomes" id="UP000199377">
    <property type="component" value="Unassembled WGS sequence"/>
</dbReference>
<organism evidence="1 2">
    <name type="scientific">Albimonas pacifica</name>
    <dbReference type="NCBI Taxonomy" id="1114924"/>
    <lineage>
        <taxon>Bacteria</taxon>
        <taxon>Pseudomonadati</taxon>
        <taxon>Pseudomonadota</taxon>
        <taxon>Alphaproteobacteria</taxon>
        <taxon>Rhodobacterales</taxon>
        <taxon>Paracoccaceae</taxon>
        <taxon>Albimonas</taxon>
    </lineage>
</organism>
<dbReference type="EMBL" id="FOQH01000038">
    <property type="protein sequence ID" value="SFJ32123.1"/>
    <property type="molecule type" value="Genomic_DNA"/>
</dbReference>